<dbReference type="Pfam" id="PF01941">
    <property type="entry name" value="AdoMet_Synthase"/>
    <property type="match status" value="1"/>
</dbReference>
<dbReference type="InterPro" id="IPR042544">
    <property type="entry name" value="AdoMet_synthase_3"/>
</dbReference>
<dbReference type="RefSeq" id="WP_308710763.1">
    <property type="nucleotide sequence ID" value="NZ_JAVHUY010000002.1"/>
</dbReference>
<dbReference type="InterPro" id="IPR027790">
    <property type="entry name" value="AdoMet_synthase_2_family"/>
</dbReference>
<dbReference type="Gene3D" id="3.30.300.280">
    <property type="entry name" value="S-adenosylmethionine synthetase, C-terminal domain"/>
    <property type="match status" value="1"/>
</dbReference>
<accession>A0ABU0ZAZ6</accession>
<dbReference type="PANTHER" id="PTHR36697">
    <property type="entry name" value="S-ADENOSYLMETHIONINE SYNTHASE"/>
    <property type="match status" value="1"/>
</dbReference>
<dbReference type="Gene3D" id="3.30.300.10">
    <property type="match status" value="1"/>
</dbReference>
<dbReference type="PANTHER" id="PTHR36697:SF1">
    <property type="entry name" value="S-ADENOSYLMETHIONINE SYNTHASE"/>
    <property type="match status" value="1"/>
</dbReference>
<proteinExistence type="predicted"/>
<reference evidence="1 2" key="1">
    <citation type="submission" date="2023-08" db="EMBL/GenBank/DDBJ databases">
        <title>Phytohabitans sansha sp. nov., isolated from marine sediment.</title>
        <authorList>
            <person name="Zhao Y."/>
            <person name="Yi K."/>
        </authorList>
    </citation>
    <scope>NUCLEOTIDE SEQUENCE [LARGE SCALE GENOMIC DNA]</scope>
    <source>
        <strain evidence="1 2">ZYX-F-186</strain>
    </source>
</reference>
<organism evidence="1 2">
    <name type="scientific">Phytohabitans maris</name>
    <dbReference type="NCBI Taxonomy" id="3071409"/>
    <lineage>
        <taxon>Bacteria</taxon>
        <taxon>Bacillati</taxon>
        <taxon>Actinomycetota</taxon>
        <taxon>Actinomycetes</taxon>
        <taxon>Micromonosporales</taxon>
        <taxon>Micromonosporaceae</taxon>
    </lineage>
</organism>
<evidence type="ECO:0000313" key="2">
    <source>
        <dbReference type="Proteomes" id="UP001230908"/>
    </source>
</evidence>
<gene>
    <name evidence="1" type="ORF">RB614_03085</name>
</gene>
<keyword evidence="2" id="KW-1185">Reference proteome</keyword>
<evidence type="ECO:0000313" key="1">
    <source>
        <dbReference type="EMBL" id="MDQ7903497.1"/>
    </source>
</evidence>
<protein>
    <submittedName>
        <fullName evidence="1">Methionine adenosyltransferase</fullName>
    </submittedName>
</protein>
<sequence length="416" mass="43719">MRIVVRQACVGPDRAPFDVAERKGIGHPDSLADLVADTFSQRYAAWCLRQFGVVPNHWVDKVNLVGAVAEVAFGGFAIHKPIDCYLFGKITDGVGSTAIPVDALFHESVVEVLPAALGDSSVVDHLRLHVNNTRGIAVDHDPQFYLPEAAGSLAEVLARESVANDTVICVAGGRRGLAADLAVRLEQRITGAEFRGMFPAVGTDVKVMVVRVGADLDITVAVPVHPEAVGSFDAYRTCLAEVQTALSGDLKAMLDGEPRASAVAAAALHLNTKDAPGRGYLAPFGTSLGKGDCGAVGRGNRYSGVIEPLRPASCEAPAGKNPVHHVGKIYTAVAAEVARHVMAETSMYAEVTIAARNGGALGEPAFVLVALDHLPGTAITAEVERIVRRHIAGAADFAERFLATDAVARFRDGGDQ</sequence>
<dbReference type="EMBL" id="JAVHUY010000002">
    <property type="protein sequence ID" value="MDQ7903497.1"/>
    <property type="molecule type" value="Genomic_DNA"/>
</dbReference>
<dbReference type="Proteomes" id="UP001230908">
    <property type="component" value="Unassembled WGS sequence"/>
</dbReference>
<name>A0ABU0ZAZ6_9ACTN</name>
<comment type="caution">
    <text evidence="1">The sequence shown here is derived from an EMBL/GenBank/DDBJ whole genome shotgun (WGS) entry which is preliminary data.</text>
</comment>